<evidence type="ECO:0000313" key="1">
    <source>
        <dbReference type="EMBL" id="KAK7745763.1"/>
    </source>
</evidence>
<dbReference type="EMBL" id="JAJSPL020000007">
    <property type="protein sequence ID" value="KAK7745763.1"/>
    <property type="molecule type" value="Genomic_DNA"/>
</dbReference>
<dbReference type="SUPFAM" id="SSF51735">
    <property type="entry name" value="NAD(P)-binding Rossmann-fold domains"/>
    <property type="match status" value="1"/>
</dbReference>
<dbReference type="AlphaFoldDB" id="A0AAN9ULV6"/>
<keyword evidence="2" id="KW-1185">Reference proteome</keyword>
<dbReference type="InterPro" id="IPR036291">
    <property type="entry name" value="NAD(P)-bd_dom_sf"/>
</dbReference>
<sequence>MRKEDPYERELQALRKKGIQLPPNAMVKTDVLETDLANPKNLGLPDEGYQSLMLSLARHIAARRPQDFLVSFEFVSSIATVGHHPLWTGTPVVPDVRVPIESVLPTGYGEAKCICERMLDAMLHRYPERFRATAVRLDQIAGSAANGHCNPMEHISFMSKSSQTLRALPDLTGSLGWTAADDIAYALVEIMTQPEDMVLHPIYHIENSVRQAWSETITILADAMSTTSRDSVGVIPFEDWAGRLRDWPRREDNTAEGANPGYLLVDFLQKHFHPHELWRCPDGNGQG</sequence>
<organism evidence="1 2">
    <name type="scientific">Cytospora paraplurivora</name>
    <dbReference type="NCBI Taxonomy" id="2898453"/>
    <lineage>
        <taxon>Eukaryota</taxon>
        <taxon>Fungi</taxon>
        <taxon>Dikarya</taxon>
        <taxon>Ascomycota</taxon>
        <taxon>Pezizomycotina</taxon>
        <taxon>Sordariomycetes</taxon>
        <taxon>Sordariomycetidae</taxon>
        <taxon>Diaporthales</taxon>
        <taxon>Cytosporaceae</taxon>
        <taxon>Cytospora</taxon>
    </lineage>
</organism>
<proteinExistence type="predicted"/>
<name>A0AAN9ULV6_9PEZI</name>
<dbReference type="Proteomes" id="UP001320245">
    <property type="component" value="Unassembled WGS sequence"/>
</dbReference>
<reference evidence="1 2" key="1">
    <citation type="journal article" date="2023" name="PLoS ONE">
        <title>Cytospora paraplurivora sp. nov. isolated from orchards with fruit tree decline syndrome in Ontario, Canada.</title>
        <authorList>
            <person name="Ilyukhin E."/>
            <person name="Nguyen H.D.T."/>
            <person name="Castle A.J."/>
            <person name="Ellouze W."/>
        </authorList>
    </citation>
    <scope>NUCLEOTIDE SEQUENCE [LARGE SCALE GENOMIC DNA]</scope>
    <source>
        <strain evidence="1 2">FDS-564</strain>
    </source>
</reference>
<dbReference type="Gene3D" id="3.40.50.720">
    <property type="entry name" value="NAD(P)-binding Rossmann-like Domain"/>
    <property type="match status" value="1"/>
</dbReference>
<comment type="caution">
    <text evidence="1">The sequence shown here is derived from an EMBL/GenBank/DDBJ whole genome shotgun (WGS) entry which is preliminary data.</text>
</comment>
<accession>A0AAN9ULV6</accession>
<protein>
    <submittedName>
        <fullName evidence="1">Secondary metabolism biosynthetic enzyme</fullName>
    </submittedName>
</protein>
<gene>
    <name evidence="1" type="ORF">SLS53_002480</name>
</gene>
<evidence type="ECO:0000313" key="2">
    <source>
        <dbReference type="Proteomes" id="UP001320245"/>
    </source>
</evidence>